<feature type="transmembrane region" description="Helical" evidence="5">
    <location>
        <begin position="181"/>
        <end position="198"/>
    </location>
</feature>
<sequence length="510" mass="56608">MELQDNRMANDLTSKPLNPDEVLVRIGQMGRFQIRLILIISYIKMALHSIQLLLETFLAAEPPWRCVSNSSSCNITGSILPGQNGYKLRCSLHRDQWEFDTSEMSTIVTEWELVCDRSTLSSITKSVVFAGYMLGMILGGMLADKCGRKPISYFPALLCSTLALLASFVNVFWLYALLRGAVGIFTGTSSVSTFVLMMENINVKQRAGAAACSSFAFSIGMMILALLGYFIRDWRILSITASLPGFVIILFWWFLPESFRWFIVKGKNSKAFESFQKIAKFNGKKMPENEIEFVEESQRVGDLRDLFRSLHMAKITIAISFAWIVITMVFYGSSFSAGIFGGNRYLVFFFMAAVEIPASISSVFLMNRAGRKKVMSLGLIISAIASLGAVLLQNNKSNSAFFVGQIVMTVVSKYFICLAFQVAIVYTTELFPTVVRSVGFGTASGSGRIGAICAPFIVWLVRIHILLPYSIFAISAFIAGILSLTLPETNNKPTKETIEINERALNTDKS</sequence>
<dbReference type="GO" id="GO:0022857">
    <property type="term" value="F:transmembrane transporter activity"/>
    <property type="evidence" value="ECO:0007669"/>
    <property type="project" value="InterPro"/>
</dbReference>
<evidence type="ECO:0000256" key="4">
    <source>
        <dbReference type="ARBA" id="ARBA00023136"/>
    </source>
</evidence>
<dbReference type="InterPro" id="IPR020846">
    <property type="entry name" value="MFS_dom"/>
</dbReference>
<dbReference type="CDD" id="cd17317">
    <property type="entry name" value="MFS_SLC22"/>
    <property type="match status" value="1"/>
</dbReference>
<keyword evidence="4 5" id="KW-0472">Membrane</keyword>
<evidence type="ECO:0000256" key="3">
    <source>
        <dbReference type="ARBA" id="ARBA00022989"/>
    </source>
</evidence>
<feature type="transmembrane region" description="Helical" evidence="5">
    <location>
        <begin position="236"/>
        <end position="255"/>
    </location>
</feature>
<dbReference type="GeneID" id="110235500"/>
<feature type="transmembrane region" description="Helical" evidence="5">
    <location>
        <begin position="34"/>
        <end position="54"/>
    </location>
</feature>
<dbReference type="OrthoDB" id="5969161at2759"/>
<dbReference type="KEGG" id="epa:110235500"/>
<reference evidence="7" key="1">
    <citation type="submission" date="2022-11" db="UniProtKB">
        <authorList>
            <consortium name="EnsemblMetazoa"/>
        </authorList>
    </citation>
    <scope>IDENTIFICATION</scope>
</reference>
<name>A0A913X043_EXADI</name>
<dbReference type="Proteomes" id="UP000887567">
    <property type="component" value="Unplaced"/>
</dbReference>
<dbReference type="GO" id="GO:0016020">
    <property type="term" value="C:membrane"/>
    <property type="evidence" value="ECO:0007669"/>
    <property type="project" value="UniProtKB-SubCell"/>
</dbReference>
<keyword evidence="2 5" id="KW-0812">Transmembrane</keyword>
<evidence type="ECO:0000313" key="7">
    <source>
        <dbReference type="EnsemblMetazoa" id="XP_020896623.1"/>
    </source>
</evidence>
<feature type="transmembrane region" description="Helical" evidence="5">
    <location>
        <begin position="312"/>
        <end position="333"/>
    </location>
</feature>
<evidence type="ECO:0000256" key="1">
    <source>
        <dbReference type="ARBA" id="ARBA00004141"/>
    </source>
</evidence>
<dbReference type="InterPro" id="IPR005828">
    <property type="entry name" value="MFS_sugar_transport-like"/>
</dbReference>
<organism evidence="7 8">
    <name type="scientific">Exaiptasia diaphana</name>
    <name type="common">Tropical sea anemone</name>
    <name type="synonym">Aiptasia pulchella</name>
    <dbReference type="NCBI Taxonomy" id="2652724"/>
    <lineage>
        <taxon>Eukaryota</taxon>
        <taxon>Metazoa</taxon>
        <taxon>Cnidaria</taxon>
        <taxon>Anthozoa</taxon>
        <taxon>Hexacorallia</taxon>
        <taxon>Actiniaria</taxon>
        <taxon>Aiptasiidae</taxon>
        <taxon>Exaiptasia</taxon>
    </lineage>
</organism>
<evidence type="ECO:0000313" key="8">
    <source>
        <dbReference type="Proteomes" id="UP000887567"/>
    </source>
</evidence>
<dbReference type="PANTHER" id="PTHR24064">
    <property type="entry name" value="SOLUTE CARRIER FAMILY 22 MEMBER"/>
    <property type="match status" value="1"/>
</dbReference>
<feature type="domain" description="Major facilitator superfamily (MFS) profile" evidence="6">
    <location>
        <begin position="37"/>
        <end position="491"/>
    </location>
</feature>
<feature type="transmembrane region" description="Helical" evidence="5">
    <location>
        <begin position="374"/>
        <end position="393"/>
    </location>
</feature>
<feature type="transmembrane region" description="Helical" evidence="5">
    <location>
        <begin position="345"/>
        <end position="367"/>
    </location>
</feature>
<evidence type="ECO:0000259" key="6">
    <source>
        <dbReference type="PROSITE" id="PS50850"/>
    </source>
</evidence>
<keyword evidence="3 5" id="KW-1133">Transmembrane helix</keyword>
<protein>
    <recommendedName>
        <fullName evidence="6">Major facilitator superfamily (MFS) profile domain-containing protein</fullName>
    </recommendedName>
</protein>
<feature type="transmembrane region" description="Helical" evidence="5">
    <location>
        <begin position="466"/>
        <end position="486"/>
    </location>
</feature>
<dbReference type="Gene3D" id="1.20.1250.20">
    <property type="entry name" value="MFS general substrate transporter like domains"/>
    <property type="match status" value="1"/>
</dbReference>
<proteinExistence type="predicted"/>
<comment type="subcellular location">
    <subcellularLocation>
        <location evidence="1">Membrane</location>
        <topology evidence="1">Multi-pass membrane protein</topology>
    </subcellularLocation>
</comment>
<dbReference type="RefSeq" id="XP_020896623.1">
    <property type="nucleotide sequence ID" value="XM_021040964.2"/>
</dbReference>
<evidence type="ECO:0000256" key="5">
    <source>
        <dbReference type="SAM" id="Phobius"/>
    </source>
</evidence>
<dbReference type="AlphaFoldDB" id="A0A913X043"/>
<dbReference type="OMA" id="FAWIVIT"/>
<feature type="transmembrane region" description="Helical" evidence="5">
    <location>
        <begin position="399"/>
        <end position="426"/>
    </location>
</feature>
<keyword evidence="8" id="KW-1185">Reference proteome</keyword>
<dbReference type="Pfam" id="PF00083">
    <property type="entry name" value="Sugar_tr"/>
    <property type="match status" value="1"/>
</dbReference>
<dbReference type="EnsemblMetazoa" id="XM_021040964.2">
    <property type="protein sequence ID" value="XP_020896623.1"/>
    <property type="gene ID" value="LOC110235500"/>
</dbReference>
<feature type="transmembrane region" description="Helical" evidence="5">
    <location>
        <begin position="210"/>
        <end position="230"/>
    </location>
</feature>
<feature type="transmembrane region" description="Helical" evidence="5">
    <location>
        <begin position="438"/>
        <end position="460"/>
    </location>
</feature>
<dbReference type="PROSITE" id="PS50850">
    <property type="entry name" value="MFS"/>
    <property type="match status" value="1"/>
</dbReference>
<feature type="transmembrane region" description="Helical" evidence="5">
    <location>
        <begin position="123"/>
        <end position="142"/>
    </location>
</feature>
<accession>A0A913X043</accession>
<dbReference type="InterPro" id="IPR036259">
    <property type="entry name" value="MFS_trans_sf"/>
</dbReference>
<feature type="transmembrane region" description="Helical" evidence="5">
    <location>
        <begin position="154"/>
        <end position="175"/>
    </location>
</feature>
<evidence type="ECO:0000256" key="2">
    <source>
        <dbReference type="ARBA" id="ARBA00022692"/>
    </source>
</evidence>
<dbReference type="SUPFAM" id="SSF103473">
    <property type="entry name" value="MFS general substrate transporter"/>
    <property type="match status" value="1"/>
</dbReference>